<sequence>MKQQKFLTHKLLAILMSMVILSVMLIGFLTGAAESIGGQGRGQSPPAPVSGESHHQSSRSRDHGMQSRSPDKS</sequence>
<dbReference type="Proteomes" id="UP001497457">
    <property type="component" value="Chromosome 17b"/>
</dbReference>
<evidence type="ECO:0000256" key="2">
    <source>
        <dbReference type="SAM" id="Phobius"/>
    </source>
</evidence>
<feature type="compositionally biased region" description="Basic and acidic residues" evidence="1">
    <location>
        <begin position="52"/>
        <end position="73"/>
    </location>
</feature>
<keyword evidence="2" id="KW-0812">Transmembrane</keyword>
<organism evidence="3 4">
    <name type="scientific">Urochloa decumbens</name>
    <dbReference type="NCBI Taxonomy" id="240449"/>
    <lineage>
        <taxon>Eukaryota</taxon>
        <taxon>Viridiplantae</taxon>
        <taxon>Streptophyta</taxon>
        <taxon>Embryophyta</taxon>
        <taxon>Tracheophyta</taxon>
        <taxon>Spermatophyta</taxon>
        <taxon>Magnoliopsida</taxon>
        <taxon>Liliopsida</taxon>
        <taxon>Poales</taxon>
        <taxon>Poaceae</taxon>
        <taxon>PACMAD clade</taxon>
        <taxon>Panicoideae</taxon>
        <taxon>Panicodae</taxon>
        <taxon>Paniceae</taxon>
        <taxon>Melinidinae</taxon>
        <taxon>Urochloa</taxon>
    </lineage>
</organism>
<keyword evidence="2" id="KW-1133">Transmembrane helix</keyword>
<feature type="transmembrane region" description="Helical" evidence="2">
    <location>
        <begin position="12"/>
        <end position="33"/>
    </location>
</feature>
<evidence type="ECO:0000256" key="1">
    <source>
        <dbReference type="SAM" id="MobiDB-lite"/>
    </source>
</evidence>
<reference evidence="3 4" key="2">
    <citation type="submission" date="2024-10" db="EMBL/GenBank/DDBJ databases">
        <authorList>
            <person name="Ryan C."/>
        </authorList>
    </citation>
    <scope>NUCLEOTIDE SEQUENCE [LARGE SCALE GENOMIC DNA]</scope>
</reference>
<evidence type="ECO:0000313" key="3">
    <source>
        <dbReference type="EMBL" id="CAL4950999.1"/>
    </source>
</evidence>
<gene>
    <name evidence="3" type="ORF">URODEC1_LOCUS38709</name>
</gene>
<keyword evidence="2" id="KW-0472">Membrane</keyword>
<reference evidence="4" key="1">
    <citation type="submission" date="2024-06" db="EMBL/GenBank/DDBJ databases">
        <authorList>
            <person name="Ryan C."/>
        </authorList>
    </citation>
    <scope>NUCLEOTIDE SEQUENCE [LARGE SCALE GENOMIC DNA]</scope>
</reference>
<keyword evidence="4" id="KW-1185">Reference proteome</keyword>
<feature type="region of interest" description="Disordered" evidence="1">
    <location>
        <begin position="35"/>
        <end position="73"/>
    </location>
</feature>
<dbReference type="EMBL" id="OZ075127">
    <property type="protein sequence ID" value="CAL4950999.1"/>
    <property type="molecule type" value="Genomic_DNA"/>
</dbReference>
<evidence type="ECO:0000313" key="4">
    <source>
        <dbReference type="Proteomes" id="UP001497457"/>
    </source>
</evidence>
<dbReference type="AlphaFoldDB" id="A0ABC8Z2M2"/>
<accession>A0ABC8Z2M2</accession>
<name>A0ABC8Z2M2_9POAL</name>
<proteinExistence type="predicted"/>
<protein>
    <submittedName>
        <fullName evidence="3">Uncharacterized protein</fullName>
    </submittedName>
</protein>